<evidence type="ECO:0000313" key="2">
    <source>
        <dbReference type="Proteomes" id="UP000189739"/>
    </source>
</evidence>
<protein>
    <recommendedName>
        <fullName evidence="3">HMA domain-containing protein</fullName>
    </recommendedName>
</protein>
<dbReference type="SUPFAM" id="SSF55008">
    <property type="entry name" value="HMA, heavy metal-associated domain"/>
    <property type="match status" value="1"/>
</dbReference>
<evidence type="ECO:0000313" key="1">
    <source>
        <dbReference type="EMBL" id="OOQ60673.1"/>
    </source>
</evidence>
<dbReference type="EMBL" id="MBTF01000005">
    <property type="protein sequence ID" value="OOQ60673.1"/>
    <property type="molecule type" value="Genomic_DNA"/>
</dbReference>
<dbReference type="Proteomes" id="UP000189739">
    <property type="component" value="Unassembled WGS sequence"/>
</dbReference>
<reference evidence="1 2" key="1">
    <citation type="submission" date="2016-07" db="EMBL/GenBank/DDBJ databases">
        <title>Genomic analysis of zinc-resistant bacterium Mucilaginibacter pedocola TBZ30.</title>
        <authorList>
            <person name="Huang J."/>
            <person name="Tang J."/>
        </authorList>
    </citation>
    <scope>NUCLEOTIDE SEQUENCE [LARGE SCALE GENOMIC DNA]</scope>
    <source>
        <strain evidence="1 2">TBZ30</strain>
    </source>
</reference>
<evidence type="ECO:0008006" key="3">
    <source>
        <dbReference type="Google" id="ProtNLM"/>
    </source>
</evidence>
<gene>
    <name evidence="1" type="ORF">BC343_24070</name>
</gene>
<accession>A0A1S9PI90</accession>
<dbReference type="STRING" id="1792845.BC343_24070"/>
<dbReference type="GO" id="GO:0046872">
    <property type="term" value="F:metal ion binding"/>
    <property type="evidence" value="ECO:0007669"/>
    <property type="project" value="InterPro"/>
</dbReference>
<organism evidence="1 2">
    <name type="scientific">Mucilaginibacter pedocola</name>
    <dbReference type="NCBI Taxonomy" id="1792845"/>
    <lineage>
        <taxon>Bacteria</taxon>
        <taxon>Pseudomonadati</taxon>
        <taxon>Bacteroidota</taxon>
        <taxon>Sphingobacteriia</taxon>
        <taxon>Sphingobacteriales</taxon>
        <taxon>Sphingobacteriaceae</taxon>
        <taxon>Mucilaginibacter</taxon>
    </lineage>
</organism>
<sequence>MEDFSHILLFKTNIACDADKALVYAMLSNTPGIEKWSVDLEDEDRVLRIVSHSYCHQQIIELITYHGYNCCELI</sequence>
<comment type="caution">
    <text evidence="1">The sequence shown here is derived from an EMBL/GenBank/DDBJ whole genome shotgun (WGS) entry which is preliminary data.</text>
</comment>
<keyword evidence="2" id="KW-1185">Reference proteome</keyword>
<proteinExistence type="predicted"/>
<dbReference type="OrthoDB" id="1036397at2"/>
<dbReference type="InterPro" id="IPR036163">
    <property type="entry name" value="HMA_dom_sf"/>
</dbReference>
<name>A0A1S9PI90_9SPHI</name>
<dbReference type="AlphaFoldDB" id="A0A1S9PI90"/>